<dbReference type="RefSeq" id="WP_074716410.1">
    <property type="nucleotide sequence ID" value="NZ_FNWV01000005.1"/>
</dbReference>
<evidence type="ECO:0000313" key="3">
    <source>
        <dbReference type="EMBL" id="SEH60874.1"/>
    </source>
</evidence>
<reference evidence="3 4" key="1">
    <citation type="submission" date="2016-10" db="EMBL/GenBank/DDBJ databases">
        <authorList>
            <person name="de Groot N.N."/>
        </authorList>
    </citation>
    <scope>NUCLEOTIDE SEQUENCE [LARGE SCALE GENOMIC DNA]</scope>
    <source>
        <strain evidence="3 4">YAD2003</strain>
    </source>
</reference>
<feature type="domain" description="Zinc-ribbon" evidence="2">
    <location>
        <begin position="101"/>
        <end position="123"/>
    </location>
</feature>
<gene>
    <name evidence="3" type="ORF">SAMN02910265_01700</name>
</gene>
<protein>
    <submittedName>
        <fullName evidence="3">Zinc-ribbon domain-containing protein</fullName>
    </submittedName>
</protein>
<dbReference type="Proteomes" id="UP000183190">
    <property type="component" value="Unassembled WGS sequence"/>
</dbReference>
<feature type="compositionally biased region" description="Basic and acidic residues" evidence="1">
    <location>
        <begin position="139"/>
        <end position="154"/>
    </location>
</feature>
<dbReference type="InterPro" id="IPR026870">
    <property type="entry name" value="Zinc_ribbon_dom"/>
</dbReference>
<organism evidence="3 4">
    <name type="scientific">Ruminococcus flavefaciens</name>
    <dbReference type="NCBI Taxonomy" id="1265"/>
    <lineage>
        <taxon>Bacteria</taxon>
        <taxon>Bacillati</taxon>
        <taxon>Bacillota</taxon>
        <taxon>Clostridia</taxon>
        <taxon>Eubacteriales</taxon>
        <taxon>Oscillospiraceae</taxon>
        <taxon>Ruminococcus</taxon>
    </lineage>
</organism>
<dbReference type="AlphaFoldDB" id="A0A1H6JJ81"/>
<evidence type="ECO:0000313" key="4">
    <source>
        <dbReference type="Proteomes" id="UP000183190"/>
    </source>
</evidence>
<evidence type="ECO:0000256" key="1">
    <source>
        <dbReference type="SAM" id="MobiDB-lite"/>
    </source>
</evidence>
<dbReference type="Pfam" id="PF13240">
    <property type="entry name" value="Zn_Ribbon_1"/>
    <property type="match status" value="1"/>
</dbReference>
<evidence type="ECO:0000259" key="2">
    <source>
        <dbReference type="Pfam" id="PF13240"/>
    </source>
</evidence>
<dbReference type="EMBL" id="FNWV01000005">
    <property type="protein sequence ID" value="SEH60874.1"/>
    <property type="molecule type" value="Genomic_DNA"/>
</dbReference>
<name>A0A1H6JJ81_RUMFL</name>
<proteinExistence type="predicted"/>
<accession>A0A1H6JJ81</accession>
<feature type="region of interest" description="Disordered" evidence="1">
    <location>
        <begin position="134"/>
        <end position="154"/>
    </location>
</feature>
<dbReference type="OrthoDB" id="1822260at2"/>
<sequence length="154" mass="16768">MGFVDSVKGFAGKVGESVERGAKTVSSNSKKFAEKNKVKRDIAHIEADINSDYIELGKALFEKIGNDPESEYAATIADIKEKNGKLSELKAVLMSLEDKMFCVNCGAQISRDQLFCDKCGAKVNEAETAEAEVVEAEVVEEKSEAEFSSEDSKD</sequence>